<evidence type="ECO:0000313" key="2">
    <source>
        <dbReference type="EMBL" id="SFR03388.1"/>
    </source>
</evidence>
<evidence type="ECO:0000256" key="1">
    <source>
        <dbReference type="SAM" id="SignalP"/>
    </source>
</evidence>
<name>A0A1I6DDB4_9RHOB</name>
<organism evidence="2 3">
    <name type="scientific">Poseidonocella sedimentorum</name>
    <dbReference type="NCBI Taxonomy" id="871652"/>
    <lineage>
        <taxon>Bacteria</taxon>
        <taxon>Pseudomonadati</taxon>
        <taxon>Pseudomonadota</taxon>
        <taxon>Alphaproteobacteria</taxon>
        <taxon>Rhodobacterales</taxon>
        <taxon>Roseobacteraceae</taxon>
        <taxon>Poseidonocella</taxon>
    </lineage>
</organism>
<dbReference type="Proteomes" id="UP000199302">
    <property type="component" value="Unassembled WGS sequence"/>
</dbReference>
<keyword evidence="3" id="KW-1185">Reference proteome</keyword>
<evidence type="ECO:0000313" key="3">
    <source>
        <dbReference type="Proteomes" id="UP000199302"/>
    </source>
</evidence>
<accession>A0A1I6DDB4</accession>
<evidence type="ECO:0008006" key="4">
    <source>
        <dbReference type="Google" id="ProtNLM"/>
    </source>
</evidence>
<proteinExistence type="predicted"/>
<reference evidence="2 3" key="1">
    <citation type="submission" date="2016-10" db="EMBL/GenBank/DDBJ databases">
        <authorList>
            <person name="de Groot N.N."/>
        </authorList>
    </citation>
    <scope>NUCLEOTIDE SEQUENCE [LARGE SCALE GENOMIC DNA]</scope>
    <source>
        <strain evidence="3">KMM 9023,NRIC 0796,JCM 17311,KCTC 23692</strain>
    </source>
</reference>
<feature type="signal peptide" evidence="1">
    <location>
        <begin position="1"/>
        <end position="17"/>
    </location>
</feature>
<protein>
    <recommendedName>
        <fullName evidence="4">Lipoprotein</fullName>
    </recommendedName>
</protein>
<dbReference type="PROSITE" id="PS51257">
    <property type="entry name" value="PROKAR_LIPOPROTEIN"/>
    <property type="match status" value="1"/>
</dbReference>
<feature type="chain" id="PRO_5011527579" description="Lipoprotein" evidence="1">
    <location>
        <begin position="18"/>
        <end position="160"/>
    </location>
</feature>
<sequence>MRKSVLAILLGASFVSACDSRMNPMTWFGARAPVSDGTTVAGSVPPLVPEDRKLRIIERRGPIAQITSLDVAPTSHGALITAQGLAPGAGYFNAELVEVQAPGATTRAFEFRAEKPEVAPPATGTGALQITAAKFLTDQELAGVTSITVRAAQNALSRRP</sequence>
<dbReference type="AlphaFoldDB" id="A0A1I6DDB4"/>
<keyword evidence="1" id="KW-0732">Signal</keyword>
<gene>
    <name evidence="2" type="ORF">SAMN04515673_10310</name>
</gene>
<dbReference type="OrthoDB" id="7773807at2"/>
<dbReference type="EMBL" id="FOYI01000003">
    <property type="protein sequence ID" value="SFR03388.1"/>
    <property type="molecule type" value="Genomic_DNA"/>
</dbReference>
<dbReference type="RefSeq" id="WP_092077604.1">
    <property type="nucleotide sequence ID" value="NZ_FOYI01000003.1"/>
</dbReference>
<dbReference type="STRING" id="871652.SAMN04515673_10310"/>